<dbReference type="Pfam" id="PF04255">
    <property type="entry name" value="DUF433"/>
    <property type="match status" value="1"/>
</dbReference>
<organism evidence="1 2">
    <name type="scientific">Aureimonas pseudogalii</name>
    <dbReference type="NCBI Taxonomy" id="1744844"/>
    <lineage>
        <taxon>Bacteria</taxon>
        <taxon>Pseudomonadati</taxon>
        <taxon>Pseudomonadota</taxon>
        <taxon>Alphaproteobacteria</taxon>
        <taxon>Hyphomicrobiales</taxon>
        <taxon>Aurantimonadaceae</taxon>
        <taxon>Aureimonas</taxon>
    </lineage>
</organism>
<dbReference type="RefSeq" id="WP_246392635.1">
    <property type="nucleotide sequence ID" value="NZ_JACIEK010000001.1"/>
</dbReference>
<evidence type="ECO:0000313" key="2">
    <source>
        <dbReference type="Proteomes" id="UP000542776"/>
    </source>
</evidence>
<dbReference type="InterPro" id="IPR009057">
    <property type="entry name" value="Homeodomain-like_sf"/>
</dbReference>
<dbReference type="PANTHER" id="PTHR34849">
    <property type="entry name" value="SSL5025 PROTEIN"/>
    <property type="match status" value="1"/>
</dbReference>
<accession>A0A7W6EED0</accession>
<protein>
    <submittedName>
        <fullName evidence="1">Uncharacterized protein (DUF433 family)</fullName>
    </submittedName>
</protein>
<dbReference type="AlphaFoldDB" id="A0A7W6EED0"/>
<evidence type="ECO:0000313" key="1">
    <source>
        <dbReference type="EMBL" id="MBB3996658.1"/>
    </source>
</evidence>
<proteinExistence type="predicted"/>
<name>A0A7W6EED0_9HYPH</name>
<dbReference type="Proteomes" id="UP000542776">
    <property type="component" value="Unassembled WGS sequence"/>
</dbReference>
<comment type="caution">
    <text evidence="1">The sequence shown here is derived from an EMBL/GenBank/DDBJ whole genome shotgun (WGS) entry which is preliminary data.</text>
</comment>
<dbReference type="InterPro" id="IPR007367">
    <property type="entry name" value="DUF433"/>
</dbReference>
<dbReference type="InterPro" id="IPR036388">
    <property type="entry name" value="WH-like_DNA-bd_sf"/>
</dbReference>
<keyword evidence="2" id="KW-1185">Reference proteome</keyword>
<dbReference type="SUPFAM" id="SSF46689">
    <property type="entry name" value="Homeodomain-like"/>
    <property type="match status" value="1"/>
</dbReference>
<sequence>MQVTEVFSRDPEIMSGAVVFAGTRVPAEALFENLADGMSLDEFLENFPTVERWQVEAALHLVTERVDRLVA</sequence>
<reference evidence="1 2" key="1">
    <citation type="submission" date="2020-08" db="EMBL/GenBank/DDBJ databases">
        <title>Genomic Encyclopedia of Type Strains, Phase IV (KMG-IV): sequencing the most valuable type-strain genomes for metagenomic binning, comparative biology and taxonomic classification.</title>
        <authorList>
            <person name="Goeker M."/>
        </authorList>
    </citation>
    <scope>NUCLEOTIDE SEQUENCE [LARGE SCALE GENOMIC DNA]</scope>
    <source>
        <strain evidence="1 2">DSM 102238</strain>
    </source>
</reference>
<gene>
    <name evidence="1" type="ORF">GGR04_000479</name>
</gene>
<dbReference type="Gene3D" id="1.10.10.10">
    <property type="entry name" value="Winged helix-like DNA-binding domain superfamily/Winged helix DNA-binding domain"/>
    <property type="match status" value="1"/>
</dbReference>
<dbReference type="EMBL" id="JACIEK010000001">
    <property type="protein sequence ID" value="MBB3996658.1"/>
    <property type="molecule type" value="Genomic_DNA"/>
</dbReference>
<dbReference type="PANTHER" id="PTHR34849:SF3">
    <property type="entry name" value="SSR2962 PROTEIN"/>
    <property type="match status" value="1"/>
</dbReference>